<sequence length="49" mass="5049">MIVSEIDWDSTIVAGSRAAIDAVLEASGIEALEITERADLSSTGDVVNG</sequence>
<dbReference type="Proteomes" id="UP001500506">
    <property type="component" value="Unassembled WGS sequence"/>
</dbReference>
<evidence type="ECO:0000313" key="2">
    <source>
        <dbReference type="Proteomes" id="UP001500506"/>
    </source>
</evidence>
<comment type="caution">
    <text evidence="1">The sequence shown here is derived from an EMBL/GenBank/DDBJ whole genome shotgun (WGS) entry which is preliminary data.</text>
</comment>
<proteinExistence type="predicted"/>
<evidence type="ECO:0000313" key="1">
    <source>
        <dbReference type="EMBL" id="GAA1758345.1"/>
    </source>
</evidence>
<dbReference type="EMBL" id="BAAANH010000003">
    <property type="protein sequence ID" value="GAA1758345.1"/>
    <property type="molecule type" value="Genomic_DNA"/>
</dbReference>
<reference evidence="2" key="1">
    <citation type="journal article" date="2019" name="Int. J. Syst. Evol. Microbiol.">
        <title>The Global Catalogue of Microorganisms (GCM) 10K type strain sequencing project: providing services to taxonomists for standard genome sequencing and annotation.</title>
        <authorList>
            <consortium name="The Broad Institute Genomics Platform"/>
            <consortium name="The Broad Institute Genome Sequencing Center for Infectious Disease"/>
            <person name="Wu L."/>
            <person name="Ma J."/>
        </authorList>
    </citation>
    <scope>NUCLEOTIDE SEQUENCE [LARGE SCALE GENOMIC DNA]</scope>
    <source>
        <strain evidence="2">JCM 14319</strain>
    </source>
</reference>
<name>A0ABP4WN35_9MICO</name>
<accession>A0ABP4WN35</accession>
<gene>
    <name evidence="1" type="ORF">GCM10009747_16330</name>
</gene>
<protein>
    <submittedName>
        <fullName evidence="1">Uncharacterized protein</fullName>
    </submittedName>
</protein>
<organism evidence="1 2">
    <name type="scientific">Agromyces humatus</name>
    <dbReference type="NCBI Taxonomy" id="279573"/>
    <lineage>
        <taxon>Bacteria</taxon>
        <taxon>Bacillati</taxon>
        <taxon>Actinomycetota</taxon>
        <taxon>Actinomycetes</taxon>
        <taxon>Micrococcales</taxon>
        <taxon>Microbacteriaceae</taxon>
        <taxon>Agromyces</taxon>
    </lineage>
</organism>
<keyword evidence="2" id="KW-1185">Reference proteome</keyword>